<keyword evidence="3" id="KW-1185">Reference proteome</keyword>
<dbReference type="PANTHER" id="PTHR23349">
    <property type="entry name" value="BASIC HELIX-LOOP-HELIX TRANSCRIPTION FACTOR, TWIST"/>
    <property type="match status" value="1"/>
</dbReference>
<dbReference type="SUPFAM" id="SSF47459">
    <property type="entry name" value="HLH, helix-loop-helix DNA-binding domain"/>
    <property type="match status" value="1"/>
</dbReference>
<dbReference type="GO" id="GO:0032502">
    <property type="term" value="P:developmental process"/>
    <property type="evidence" value="ECO:0007669"/>
    <property type="project" value="TreeGrafter"/>
</dbReference>
<dbReference type="GO" id="GO:0046983">
    <property type="term" value="F:protein dimerization activity"/>
    <property type="evidence" value="ECO:0007669"/>
    <property type="project" value="InterPro"/>
</dbReference>
<dbReference type="PROSITE" id="PS50888">
    <property type="entry name" value="BHLH"/>
    <property type="match status" value="1"/>
</dbReference>
<dbReference type="WBParaSite" id="maker-uti_cns_0013159-snap-gene-0.3-mRNA-1">
    <property type="protein sequence ID" value="maker-uti_cns_0013159-snap-gene-0.3-mRNA-1"/>
    <property type="gene ID" value="maker-uti_cns_0013159-snap-gene-0.3"/>
</dbReference>
<feature type="compositionally biased region" description="Low complexity" evidence="1">
    <location>
        <begin position="362"/>
        <end position="377"/>
    </location>
</feature>
<evidence type="ECO:0000313" key="3">
    <source>
        <dbReference type="Proteomes" id="UP000095280"/>
    </source>
</evidence>
<dbReference type="InterPro" id="IPR036638">
    <property type="entry name" value="HLH_DNA-bd_sf"/>
</dbReference>
<dbReference type="Proteomes" id="UP000095280">
    <property type="component" value="Unplaced"/>
</dbReference>
<feature type="region of interest" description="Disordered" evidence="1">
    <location>
        <begin position="745"/>
        <end position="765"/>
    </location>
</feature>
<name>A0A1I8IJC7_9PLAT</name>
<evidence type="ECO:0000313" key="4">
    <source>
        <dbReference type="WBParaSite" id="maker-uti_cns_0013159-snap-gene-0.3-mRNA-1"/>
    </source>
</evidence>
<dbReference type="PANTHER" id="PTHR23349:SF112">
    <property type="entry name" value="48 RELATED 1, ISOFORM B"/>
    <property type="match status" value="1"/>
</dbReference>
<feature type="domain" description="BHLH" evidence="2">
    <location>
        <begin position="1"/>
        <end position="32"/>
    </location>
</feature>
<protein>
    <submittedName>
        <fullName evidence="4">BHLH domain-containing protein</fullName>
    </submittedName>
</protein>
<dbReference type="Gene3D" id="4.10.280.10">
    <property type="entry name" value="Helix-loop-helix DNA-binding domain"/>
    <property type="match status" value="1"/>
</dbReference>
<accession>A0A1I8IJC7</accession>
<dbReference type="GO" id="GO:0000977">
    <property type="term" value="F:RNA polymerase II transcription regulatory region sequence-specific DNA binding"/>
    <property type="evidence" value="ECO:0007669"/>
    <property type="project" value="TreeGrafter"/>
</dbReference>
<evidence type="ECO:0000256" key="1">
    <source>
        <dbReference type="SAM" id="MobiDB-lite"/>
    </source>
</evidence>
<organism evidence="3 4">
    <name type="scientific">Macrostomum lignano</name>
    <dbReference type="NCBI Taxonomy" id="282301"/>
    <lineage>
        <taxon>Eukaryota</taxon>
        <taxon>Metazoa</taxon>
        <taxon>Spiralia</taxon>
        <taxon>Lophotrochozoa</taxon>
        <taxon>Platyhelminthes</taxon>
        <taxon>Rhabditophora</taxon>
        <taxon>Macrostomorpha</taxon>
        <taxon>Macrostomida</taxon>
        <taxon>Macrostomidae</taxon>
        <taxon>Macrostomum</taxon>
    </lineage>
</organism>
<dbReference type="InterPro" id="IPR050283">
    <property type="entry name" value="E-box_TF_Regulators"/>
</dbReference>
<proteinExistence type="predicted"/>
<dbReference type="Pfam" id="PF00010">
    <property type="entry name" value="HLH"/>
    <property type="match status" value="1"/>
</dbReference>
<dbReference type="AlphaFoldDB" id="A0A1I8IJC7"/>
<dbReference type="InterPro" id="IPR011598">
    <property type="entry name" value="bHLH_dom"/>
</dbReference>
<sequence length="777" mass="82915">AGLRAHIPTLPYEKRLSKVDTLRLAIGYINFLREIIQTDQQGAKENVSSTPQPPPEVQRKVVVHCSAADFNADYGGVPAGAGVSGGPGPFGPFTAHSLGWFEDARYGYHGNGGGPGQQHHGGGTMCAKLWIPEVGQDEGRSGAKLLIKQETPASVSSSLASELRTFQPSLSEVASQSMHFESHLSQRIAADAAAAAAAASATEFHGQLSFNFVQIVRQAGLHRGHIGQLAENFVRVFRGHRQTVPDRPDRASGGTGTEIGDPAASIEEFSRVRFEHPGLELSGGEEEARGSGLVHSSGLVHRDVRSPILAGGVRLRLPWSTPVTSNLPAVETRLTGLLAVRRTLYSRTWLTWENPKSREVCSPKPSSSSLNSASTPVSDSTLAKISAPESSSEPWLSVANTETRVSARSTSLAGLTKPSRMIGAASVGREVTTSDRPLLVVRRAVEPGKVGFAASHSRQFGEPLVCLTAERHPSARAPPIAVPPLAVRPATILQYSLRIAALSSGFRLRRRVDEVLKLVMAHWIPSSSSPSSSVRTAIFILARGPSSAPRLHYSEVDGGVSLAAIDSLLVVGVLQHHGLDAAAVAAPVLRIRRRHVVIEVRVACESKIKSLAESKMKRQSGSSSRVTRSTLHGFPVSLCPNFPVMLAEQRTGLRRPWCRKACGPKAPLYSLNTPQRRSGRKPHSLQRWCPQVLPVQVDVQPRLPAVARLHGAGDLAAPLIDTEVGRILRVPGGARVDRLVAPGPRHQDVHMTEGEGAGAVNSTGDSEALGGLLEAVL</sequence>
<reference evidence="4" key="1">
    <citation type="submission" date="2016-11" db="UniProtKB">
        <authorList>
            <consortium name="WormBaseParasite"/>
        </authorList>
    </citation>
    <scope>IDENTIFICATION</scope>
</reference>
<feature type="region of interest" description="Disordered" evidence="1">
    <location>
        <begin position="357"/>
        <end position="377"/>
    </location>
</feature>
<dbReference type="GO" id="GO:0000981">
    <property type="term" value="F:DNA-binding transcription factor activity, RNA polymerase II-specific"/>
    <property type="evidence" value="ECO:0007669"/>
    <property type="project" value="TreeGrafter"/>
</dbReference>
<evidence type="ECO:0000259" key="2">
    <source>
        <dbReference type="PROSITE" id="PS50888"/>
    </source>
</evidence>